<sequence length="154" mass="17417">MKMEPLKAVDQKQKTKTEICQDFATCGLLATDHAILNQSQVTWTTPLQTTTPTGERFSSRQIAALDCGLWWYWARTHDMPAMIRYLDHWATAALRDHEGMMLKVFPFLKLGISERGGSSTGIVLITRPKLTITKRVTSSSRLTPSYDVNETNNK</sequence>
<reference evidence="1" key="1">
    <citation type="submission" date="2020-08" db="EMBL/GenBank/DDBJ databases">
        <title>Multicomponent nature underlies the extraordinary mechanical properties of spider dragline silk.</title>
        <authorList>
            <person name="Kono N."/>
            <person name="Nakamura H."/>
            <person name="Mori M."/>
            <person name="Yoshida Y."/>
            <person name="Ohtoshi R."/>
            <person name="Malay A.D."/>
            <person name="Moran D.A.P."/>
            <person name="Tomita M."/>
            <person name="Numata K."/>
            <person name="Arakawa K."/>
        </authorList>
    </citation>
    <scope>NUCLEOTIDE SEQUENCE</scope>
</reference>
<evidence type="ECO:0000313" key="1">
    <source>
        <dbReference type="EMBL" id="GFY00373.1"/>
    </source>
</evidence>
<comment type="caution">
    <text evidence="1">The sequence shown here is derived from an EMBL/GenBank/DDBJ whole genome shotgun (WGS) entry which is preliminary data.</text>
</comment>
<protein>
    <submittedName>
        <fullName evidence="1">Uncharacterized protein</fullName>
    </submittedName>
</protein>
<name>A0A8X6RWD7_TRICX</name>
<organism evidence="1 2">
    <name type="scientific">Trichonephila clavipes</name>
    <name type="common">Golden silk orbweaver</name>
    <name type="synonym">Nephila clavipes</name>
    <dbReference type="NCBI Taxonomy" id="2585209"/>
    <lineage>
        <taxon>Eukaryota</taxon>
        <taxon>Metazoa</taxon>
        <taxon>Ecdysozoa</taxon>
        <taxon>Arthropoda</taxon>
        <taxon>Chelicerata</taxon>
        <taxon>Arachnida</taxon>
        <taxon>Araneae</taxon>
        <taxon>Araneomorphae</taxon>
        <taxon>Entelegynae</taxon>
        <taxon>Araneoidea</taxon>
        <taxon>Nephilidae</taxon>
        <taxon>Trichonephila</taxon>
    </lineage>
</organism>
<dbReference type="EMBL" id="BMAU01021220">
    <property type="protein sequence ID" value="GFY00373.1"/>
    <property type="molecule type" value="Genomic_DNA"/>
</dbReference>
<dbReference type="Proteomes" id="UP000887159">
    <property type="component" value="Unassembled WGS sequence"/>
</dbReference>
<gene>
    <name evidence="1" type="ORF">TNCV_1664121</name>
</gene>
<proteinExistence type="predicted"/>
<keyword evidence="2" id="KW-1185">Reference proteome</keyword>
<dbReference type="AlphaFoldDB" id="A0A8X6RWD7"/>
<evidence type="ECO:0000313" key="2">
    <source>
        <dbReference type="Proteomes" id="UP000887159"/>
    </source>
</evidence>
<accession>A0A8X6RWD7</accession>